<evidence type="ECO:0000259" key="5">
    <source>
        <dbReference type="PROSITE" id="PS50268"/>
    </source>
</evidence>
<evidence type="ECO:0000256" key="4">
    <source>
        <dbReference type="ARBA" id="ARBA00023136"/>
    </source>
</evidence>
<keyword evidence="4" id="KW-0472">Membrane</keyword>
<dbReference type="Pfam" id="PF00353">
    <property type="entry name" value="HemolysinCabind"/>
    <property type="match status" value="1"/>
</dbReference>
<dbReference type="RefSeq" id="WP_252951235.1">
    <property type="nucleotide sequence ID" value="NZ_JAFIRR010000005.1"/>
</dbReference>
<feature type="domain" description="LTD" evidence="6">
    <location>
        <begin position="390"/>
        <end position="534"/>
    </location>
</feature>
<name>A0ABT1D066_9PROT</name>
<dbReference type="Proteomes" id="UP001523392">
    <property type="component" value="Unassembled WGS sequence"/>
</dbReference>
<dbReference type="SUPFAM" id="SSF55816">
    <property type="entry name" value="5'-nucleotidase (syn. UDP-sugar hydrolase), C-terminal domain"/>
    <property type="match status" value="1"/>
</dbReference>
<accession>A0ABT1D066</accession>
<keyword evidence="2" id="KW-1003">Cell membrane</keyword>
<dbReference type="Pfam" id="PF02872">
    <property type="entry name" value="5_nucleotid_C"/>
    <property type="match status" value="1"/>
</dbReference>
<evidence type="ECO:0000256" key="1">
    <source>
        <dbReference type="ARBA" id="ARBA00004236"/>
    </source>
</evidence>
<dbReference type="InterPro" id="IPR028994">
    <property type="entry name" value="Integrin_alpha_N"/>
</dbReference>
<dbReference type="PROSITE" id="PS51841">
    <property type="entry name" value="LTD"/>
    <property type="match status" value="2"/>
</dbReference>
<dbReference type="SUPFAM" id="SSF51120">
    <property type="entry name" value="beta-Roll"/>
    <property type="match status" value="1"/>
</dbReference>
<evidence type="ECO:0000256" key="3">
    <source>
        <dbReference type="ARBA" id="ARBA00022729"/>
    </source>
</evidence>
<dbReference type="SUPFAM" id="SSF50956">
    <property type="entry name" value="Thermostable phytase (3-phytase)"/>
    <property type="match status" value="1"/>
</dbReference>
<dbReference type="InterPro" id="IPR008334">
    <property type="entry name" value="5'-Nucleotdase_C"/>
</dbReference>
<dbReference type="PANTHER" id="PTHR11575:SF24">
    <property type="entry name" value="5'-NUCLEOTIDASE"/>
    <property type="match status" value="1"/>
</dbReference>
<reference evidence="7 8" key="1">
    <citation type="submission" date="2021-12" db="EMBL/GenBank/DDBJ databases">
        <title>Siccirubricoccus leaddurans sp. nov., a high concentration Zn2+ tolerance bacterium.</title>
        <authorList>
            <person name="Cao Y."/>
        </authorList>
    </citation>
    <scope>NUCLEOTIDE SEQUENCE [LARGE SCALE GENOMIC DNA]</scope>
    <source>
        <strain evidence="7 8">KC 17139</strain>
    </source>
</reference>
<protein>
    <submittedName>
        <fullName evidence="7">SdiA-regulated domain-containing protein</fullName>
    </submittedName>
</protein>
<dbReference type="PRINTS" id="PR01607">
    <property type="entry name" value="APYRASEFAMLY"/>
</dbReference>
<evidence type="ECO:0000313" key="8">
    <source>
        <dbReference type="Proteomes" id="UP001523392"/>
    </source>
</evidence>
<comment type="caution">
    <text evidence="7">The sequence shown here is derived from an EMBL/GenBank/DDBJ whole genome shotgun (WGS) entry which is preliminary data.</text>
</comment>
<dbReference type="InterPro" id="IPR001343">
    <property type="entry name" value="Hemolysn_Ca-bd"/>
</dbReference>
<evidence type="ECO:0000313" key="7">
    <source>
        <dbReference type="EMBL" id="MCO6414644.1"/>
    </source>
</evidence>
<dbReference type="InterPro" id="IPR018511">
    <property type="entry name" value="Hemolysin-typ_Ca-bd_CS"/>
</dbReference>
<dbReference type="PANTHER" id="PTHR11575">
    <property type="entry name" value="5'-NUCLEOTIDASE-RELATED"/>
    <property type="match status" value="1"/>
</dbReference>
<dbReference type="Pfam" id="PF13517">
    <property type="entry name" value="FG-GAP_3"/>
    <property type="match status" value="2"/>
</dbReference>
<dbReference type="InterPro" id="IPR036907">
    <property type="entry name" value="5'-Nucleotdase_C_sf"/>
</dbReference>
<evidence type="ECO:0000259" key="6">
    <source>
        <dbReference type="PROSITE" id="PS51841"/>
    </source>
</evidence>
<dbReference type="PROSITE" id="PS00330">
    <property type="entry name" value="HEMOLYSIN_CALCIUM"/>
    <property type="match status" value="1"/>
</dbReference>
<gene>
    <name evidence="7" type="ORF">JYK14_00415</name>
</gene>
<dbReference type="Gene3D" id="2.150.10.10">
    <property type="entry name" value="Serralysin-like metalloprotease, C-terminal"/>
    <property type="match status" value="1"/>
</dbReference>
<dbReference type="InterPro" id="IPR011049">
    <property type="entry name" value="Serralysin-like_metalloprot_C"/>
</dbReference>
<dbReference type="PROSITE" id="PS50268">
    <property type="entry name" value="CADHERIN_2"/>
    <property type="match status" value="1"/>
</dbReference>
<dbReference type="InterPro" id="IPR029052">
    <property type="entry name" value="Metallo-depent_PP-like"/>
</dbReference>
<dbReference type="Gene3D" id="3.90.780.10">
    <property type="entry name" value="5'-Nucleotidase, C-terminal domain"/>
    <property type="match status" value="1"/>
</dbReference>
<dbReference type="InterPro" id="IPR013517">
    <property type="entry name" value="FG-GAP"/>
</dbReference>
<keyword evidence="3" id="KW-0732">Signal</keyword>
<comment type="subcellular location">
    <subcellularLocation>
        <location evidence="1">Cell membrane</location>
    </subcellularLocation>
</comment>
<dbReference type="CDD" id="cd09971">
    <property type="entry name" value="SdiA-regulated"/>
    <property type="match status" value="1"/>
</dbReference>
<feature type="domain" description="Cadherin" evidence="5">
    <location>
        <begin position="336"/>
        <end position="407"/>
    </location>
</feature>
<organism evidence="7 8">
    <name type="scientific">Siccirubricoccus soli</name>
    <dbReference type="NCBI Taxonomy" id="2899147"/>
    <lineage>
        <taxon>Bacteria</taxon>
        <taxon>Pseudomonadati</taxon>
        <taxon>Pseudomonadota</taxon>
        <taxon>Alphaproteobacteria</taxon>
        <taxon>Acetobacterales</taxon>
        <taxon>Roseomonadaceae</taxon>
        <taxon>Siccirubricoccus</taxon>
    </lineage>
</organism>
<feature type="domain" description="LTD" evidence="6">
    <location>
        <begin position="578"/>
        <end position="711"/>
    </location>
</feature>
<dbReference type="SUPFAM" id="SSF56300">
    <property type="entry name" value="Metallo-dependent phosphatases"/>
    <property type="match status" value="1"/>
</dbReference>
<dbReference type="InterPro" id="IPR009722">
    <property type="entry name" value="YjiK/CarP"/>
</dbReference>
<dbReference type="Gene3D" id="2.130.10.130">
    <property type="entry name" value="Integrin alpha, N-terminal"/>
    <property type="match status" value="2"/>
</dbReference>
<dbReference type="Gene3D" id="2.60.40.60">
    <property type="entry name" value="Cadherins"/>
    <property type="match status" value="1"/>
</dbReference>
<dbReference type="InterPro" id="IPR006179">
    <property type="entry name" value="5_nucleotidase/apyrase"/>
</dbReference>
<keyword evidence="8" id="KW-1185">Reference proteome</keyword>
<dbReference type="InterPro" id="IPR001322">
    <property type="entry name" value="Lamin_tail_dom"/>
</dbReference>
<dbReference type="Gene3D" id="3.60.21.10">
    <property type="match status" value="1"/>
</dbReference>
<proteinExistence type="predicted"/>
<sequence length="1814" mass="183928">MSGTNIDLTTYVRVGRYDLPEPTRTEAPENSVLAQEVSAVTYNRDTDTLFVVGDGGTSIVQISKTGELIDSMTLATGSSPQGTEFYDPEGLAYIGNGQFVMTEERDRRAVHFTYEAGGTLTRDEAQTVTLGTNVGNVGLEGLTYDPLTSGYIFVKEIDPESIFQTTIDFEAGTASNGDASTVNSTNLFDPALLGLSDIADVFALSNITSLTGTDEATHLLVLSQEDGRIVEVGRDGSILSTLTIFTDAGNPLALPDQQHEGLAMDDDGILYVVSENGGGDFDHPQLWVYAPSAAADTAPTGIALGGAVTSLPEGTGTTDRVRVANVVIADDGLGSHTLSVSGADAAFFEVDNTGLYIKAGTVLDFETKPNYSVTVAVDDTGVGGTPDATTTYTLALTDVADSAGPGGLIISEVAPWSSGNSPVGADWFEVTNNGSGAVDITGWKMDDSSNVFAQAVSLTGITSIAAGESVIFIETDNLEAAKAAFIATWFGGNAPAGLQIGAYSGGGVGLSTGGDAVNLYNAAGEKQAGVSFGASPAEAPFASFNNAAGLNNAEITELSEARTNGAFAAAADASEIGSPGTVGRVFISEVAPWASGDSPVGADWFEVTNGTAFDLDVTGWKMDDSSGSPAAAVALNGVTSIAPGESVIFIESDDPTAAKAAFIETWFGGNLPAGLQIGTYSGSGVGLSTSGDAVHLYDASNTLRASLTFGASPTGPFATFDNAAGLNAATITQLAAAGTDGAFVAAGDAAETGSPGAVAAGDGPAAPAFTLQILHASDFEAGVQAVDRAPQFAAIVDKLEDQYANSITLASGDNYIPSPFLNAEGDPAMNAVLQEFYAQLLGVPVSTLSSLTSDLGRVDIAIMNALGVQASVFGNHEFDLGTRTILTAIDMAQSGGLATSIGAMFPYLSANLDFSGDADLAPLFTDLLRDAASYATTAADLNPANIAAEAADQQIAPWTTIEENGETIGVLGLTTQVLASISSVTGVRVKDPAGDGGVNNTDELAQILQPYVDQMTAQGINKIVLLSHLQQYGLELELAGKLSGVDIIIAGGSHSVFADGTDGLTEGVTADETYPVIRTGADGNAVAVVNTGGEYYNVGRLVIGFDANGVILPDSVDPAVSGAYVADDQTVDELYGEGEDPYADGTRGGAVKQLTDAVDAIIDAKTAVVAGYSDVYLQGQRAFTRTQETNFGNLSADANLAYAKSVDGSVVISLKNGGGIREGVGTVGTGETPSYEPPADGRVTQLDIENALRFNNGLSLITVTAQGLLDMLENALRGVAPGATPGSFPQVSGLKFSFDPSRPAGDRVLSLAVVDEAGNVIDVVAQDGAVVGDLGRSFRMVTLNFIADGGDGYLGNAGGATVSPTDRVDLFNAADPSGYTTEGREQKAFADYMAEHYGTPETAYGAADTSPALDTRVQNLSARAEDVLPESFAFNGTAGDDSMAGSAGDDVLNGLAGNDTIASGAGNDSIDGGAGLDVVVVDAARAAATVVKTGFETWTVTTAGGTDTVTGVERLHFTDGGRSLLPLADDFLGTHTSSPLFQHGGGTVAFWTVEGGLVTAATGLGVSAAGWSAVAAGDLTGDGIADVVFRSAAGDIALWQTSQGAVTASRGLGMLGAGESFAGLGDVNGDGTQDILVRDADHAISAWTVSNGAVTGVTAVGITDAAWTLAGTADVNGDGTDDLVFTSTAGDVAAWLVQNGVATAGPGIGKLAAGWSFGTVADVNGDGHQDLVFTHTDGSVAAWRMDGNGAVASAGSVGNLAAGWSLAGSGDYTGDGVADLLFVHGDDYAFWEVQDGVAVAAASLGSTAADWAIV</sequence>
<dbReference type="Pfam" id="PF00932">
    <property type="entry name" value="LTD"/>
    <property type="match status" value="2"/>
</dbReference>
<dbReference type="EMBL" id="JAFIRR010000005">
    <property type="protein sequence ID" value="MCO6414644.1"/>
    <property type="molecule type" value="Genomic_DNA"/>
</dbReference>
<dbReference type="InterPro" id="IPR002126">
    <property type="entry name" value="Cadherin-like_dom"/>
</dbReference>
<dbReference type="SUPFAM" id="SSF69318">
    <property type="entry name" value="Integrin alpha N-terminal domain"/>
    <property type="match status" value="1"/>
</dbReference>
<dbReference type="Pfam" id="PF06977">
    <property type="entry name" value="SdiA-regulated"/>
    <property type="match status" value="1"/>
</dbReference>
<evidence type="ECO:0000256" key="2">
    <source>
        <dbReference type="ARBA" id="ARBA00022475"/>
    </source>
</evidence>